<dbReference type="RefSeq" id="WP_413262428.1">
    <property type="nucleotide sequence ID" value="NZ_JBHFNR010000050.1"/>
</dbReference>
<comment type="caution">
    <text evidence="1">The sequence shown here is derived from an EMBL/GenBank/DDBJ whole genome shotgun (WGS) entry which is preliminary data.</text>
</comment>
<gene>
    <name evidence="1" type="ORF">ACE1CI_07450</name>
</gene>
<keyword evidence="2" id="KW-1185">Reference proteome</keyword>
<accession>A0ABV4XM18</accession>
<name>A0ABV4XM18_9CYAN</name>
<reference evidence="1 2" key="1">
    <citation type="submission" date="2024-09" db="EMBL/GenBank/DDBJ databases">
        <title>Floridaenema gen nov. (Aerosakkonemataceae, Aerosakkonematales ord. nov., Cyanobacteria) from benthic tropical and subtropical fresh waters, with the description of four new species.</title>
        <authorList>
            <person name="Moretto J.A."/>
            <person name="Berthold D.E."/>
            <person name="Lefler F.W."/>
            <person name="Huang I.-S."/>
            <person name="Laughinghouse H. IV."/>
        </authorList>
    </citation>
    <scope>NUCLEOTIDE SEQUENCE [LARGE SCALE GENOMIC DNA]</scope>
    <source>
        <strain evidence="1 2">BLCC-F50</strain>
    </source>
</reference>
<protein>
    <submittedName>
        <fullName evidence="1">Rpn family recombination-promoting nuclease/putative transposase</fullName>
    </submittedName>
</protein>
<dbReference type="EMBL" id="JBHFNR010000050">
    <property type="protein sequence ID" value="MFB2892762.1"/>
    <property type="molecule type" value="Genomic_DNA"/>
</dbReference>
<dbReference type="PANTHER" id="PTHR35586:SF1">
    <property type="entry name" value="SLL1691 PROTEIN"/>
    <property type="match status" value="1"/>
</dbReference>
<dbReference type="Proteomes" id="UP001576784">
    <property type="component" value="Unassembled WGS sequence"/>
</dbReference>
<organism evidence="1 2">
    <name type="scientific">Floridaenema flaviceps BLCC-F50</name>
    <dbReference type="NCBI Taxonomy" id="3153642"/>
    <lineage>
        <taxon>Bacteria</taxon>
        <taxon>Bacillati</taxon>
        <taxon>Cyanobacteriota</taxon>
        <taxon>Cyanophyceae</taxon>
        <taxon>Oscillatoriophycideae</taxon>
        <taxon>Aerosakkonematales</taxon>
        <taxon>Aerosakkonemataceae</taxon>
        <taxon>Floridanema</taxon>
        <taxon>Floridanema flaviceps</taxon>
    </lineage>
</organism>
<proteinExistence type="predicted"/>
<evidence type="ECO:0000313" key="1">
    <source>
        <dbReference type="EMBL" id="MFB2892762.1"/>
    </source>
</evidence>
<sequence>MTNPQTEFDTPWKDILQGYFEEFILFFFPEAHQEIDWTRPPEFLDKELQQVVRDAELGRRLVDKLVKIYLKNGSEVWVLLHVEVQSQEESDFAERMFTYNYRIYDRYKRTVASLAVLGDERKNWRPEQFGYELFGCEIRFRFPVVKLLDYQQQWSALQENRNPFATVVMAHLKALETRDNRTERKEWKLALTRRLYEQGYERKDIINIFQFIDWIMSLPQELDREFWQEVIQLEGERRMPYITSVERFGIEKGIEQGIEQGIQQSRQQMKQILLESIELGLELKFGESGLSLLPEISVLEDIDQLRAIHTGLRTASTVEELRLIYQQQS</sequence>
<evidence type="ECO:0000313" key="2">
    <source>
        <dbReference type="Proteomes" id="UP001576784"/>
    </source>
</evidence>
<dbReference type="PANTHER" id="PTHR35586">
    <property type="entry name" value="SLL1691 PROTEIN"/>
    <property type="match status" value="1"/>
</dbReference>